<comment type="caution">
    <text evidence="2">The sequence shown here is derived from an EMBL/GenBank/DDBJ whole genome shotgun (WGS) entry which is preliminary data.</text>
</comment>
<dbReference type="Gene3D" id="3.30.420.10">
    <property type="entry name" value="Ribonuclease H-like superfamily/Ribonuclease H"/>
    <property type="match status" value="1"/>
</dbReference>
<dbReference type="Pfam" id="PF14529">
    <property type="entry name" value="Exo_endo_phos_2"/>
    <property type="match status" value="1"/>
</dbReference>
<keyword evidence="3" id="KW-1185">Reference proteome</keyword>
<dbReference type="SUPFAM" id="SSF56219">
    <property type="entry name" value="DNase I-like"/>
    <property type="match status" value="1"/>
</dbReference>
<name>A0A232EK64_9HYME</name>
<dbReference type="EMBL" id="NNAY01003859">
    <property type="protein sequence ID" value="OXU18750.1"/>
    <property type="molecule type" value="Genomic_DNA"/>
</dbReference>
<dbReference type="InterPro" id="IPR012337">
    <property type="entry name" value="RNaseH-like_sf"/>
</dbReference>
<dbReference type="STRING" id="543379.A0A232EK64"/>
<dbReference type="InterPro" id="IPR036397">
    <property type="entry name" value="RNaseH_sf"/>
</dbReference>
<dbReference type="Proteomes" id="UP000215335">
    <property type="component" value="Unassembled WGS sequence"/>
</dbReference>
<reference evidence="2 3" key="1">
    <citation type="journal article" date="2017" name="Curr. Biol.">
        <title>The Evolution of Venom by Co-option of Single-Copy Genes.</title>
        <authorList>
            <person name="Martinson E.O."/>
            <person name="Mrinalini"/>
            <person name="Kelkar Y.D."/>
            <person name="Chang C.H."/>
            <person name="Werren J.H."/>
        </authorList>
    </citation>
    <scope>NUCLEOTIDE SEQUENCE [LARGE SCALE GENOMIC DNA]</scope>
    <source>
        <strain evidence="2 3">Alberta</strain>
        <tissue evidence="2">Whole body</tissue>
    </source>
</reference>
<dbReference type="GO" id="GO:0003676">
    <property type="term" value="F:nucleic acid binding"/>
    <property type="evidence" value="ECO:0007669"/>
    <property type="project" value="InterPro"/>
</dbReference>
<proteinExistence type="predicted"/>
<feature type="domain" description="Endonuclease/exonuclease/phosphatase" evidence="1">
    <location>
        <begin position="134"/>
        <end position="226"/>
    </location>
</feature>
<evidence type="ECO:0000259" key="1">
    <source>
        <dbReference type="Pfam" id="PF14529"/>
    </source>
</evidence>
<dbReference type="GO" id="GO:0003824">
    <property type="term" value="F:catalytic activity"/>
    <property type="evidence" value="ECO:0007669"/>
    <property type="project" value="InterPro"/>
</dbReference>
<dbReference type="SUPFAM" id="SSF53098">
    <property type="entry name" value="Ribonuclease H-like"/>
    <property type="match status" value="1"/>
</dbReference>
<dbReference type="AlphaFoldDB" id="A0A232EK64"/>
<organism evidence="2 3">
    <name type="scientific">Trichomalopsis sarcophagae</name>
    <dbReference type="NCBI Taxonomy" id="543379"/>
    <lineage>
        <taxon>Eukaryota</taxon>
        <taxon>Metazoa</taxon>
        <taxon>Ecdysozoa</taxon>
        <taxon>Arthropoda</taxon>
        <taxon>Hexapoda</taxon>
        <taxon>Insecta</taxon>
        <taxon>Pterygota</taxon>
        <taxon>Neoptera</taxon>
        <taxon>Endopterygota</taxon>
        <taxon>Hymenoptera</taxon>
        <taxon>Apocrita</taxon>
        <taxon>Proctotrupomorpha</taxon>
        <taxon>Chalcidoidea</taxon>
        <taxon>Pteromalidae</taxon>
        <taxon>Pteromalinae</taxon>
        <taxon>Trichomalopsis</taxon>
    </lineage>
</organism>
<dbReference type="Gene3D" id="3.60.10.10">
    <property type="entry name" value="Endonuclease/exonuclease/phosphatase"/>
    <property type="match status" value="1"/>
</dbReference>
<accession>A0A232EK64</accession>
<sequence>MKLYDINLQGLKMHTNKNTKILYWNPRSIVNKKEELIRITENIEICIIVESWLNDRHKNFNIPSFKTVRKDRNYGNGGGILILLRNNFAFKPRSFRRTRRRNYYKCKSKNRINRMLPTPGIVSGAAYQWEVILNNVKDNSNTLFVGDFISHHFSWNCNKNDSNGVNLYNGYINKNLFLHNSTTITYTQPYNDYESNIDLVFSSNRLSDKTNVHVEDDTMGSDHYPITIDIILERELYYKRMFKIRSPRTNWAEVVNYLEQNIDQLFTADYAESKASEKYNTFVEIVIKAIKTNTPKRKKVSSKKHRNPVAWWNPECERANSLRKESFIKWKTTKEIPDFIAYKKNKATTRKLIKTECISILFGVEIALTHMNRNFVIFTDSLSAVLSLGKNKIGIRTNSYVYTIKKKILDFHKKSNNNKIQIYRIPGHLPGLRGNDIADRMAKEAASWEPDSCCKIPFTDFKEYFKNKAKAITNTYVSDHYNLAASLARSNIVENPYCSCSEDQNIKQDLDHILWHCPLYNVQRSTLMEKLKQLKFQEPLASFVILCDPTSELCGTLLRFFRDCKLQI</sequence>
<evidence type="ECO:0000313" key="3">
    <source>
        <dbReference type="Proteomes" id="UP000215335"/>
    </source>
</evidence>
<dbReference type="InterPro" id="IPR036691">
    <property type="entry name" value="Endo/exonu/phosph_ase_sf"/>
</dbReference>
<dbReference type="InterPro" id="IPR005135">
    <property type="entry name" value="Endo/exonuclease/phosphatase"/>
</dbReference>
<protein>
    <recommendedName>
        <fullName evidence="1">Endonuclease/exonuclease/phosphatase domain-containing protein</fullName>
    </recommendedName>
</protein>
<gene>
    <name evidence="2" type="ORF">TSAR_014571</name>
</gene>
<evidence type="ECO:0000313" key="2">
    <source>
        <dbReference type="EMBL" id="OXU18750.1"/>
    </source>
</evidence>